<proteinExistence type="inferred from homology"/>
<keyword evidence="3" id="KW-0520">NAD</keyword>
<protein>
    <submittedName>
        <fullName evidence="7">D-2-hydroxyacid dehydrogenase</fullName>
    </submittedName>
</protein>
<comment type="caution">
    <text evidence="7">The sequence shown here is derived from an EMBL/GenBank/DDBJ whole genome shotgun (WGS) entry which is preliminary data.</text>
</comment>
<dbReference type="Gene3D" id="3.40.50.720">
    <property type="entry name" value="NAD(P)-binding Rossmann-like Domain"/>
    <property type="match status" value="2"/>
</dbReference>
<feature type="domain" description="D-isomer specific 2-hydroxyacid dehydrogenase catalytic" evidence="5">
    <location>
        <begin position="5"/>
        <end position="330"/>
    </location>
</feature>
<evidence type="ECO:0000256" key="1">
    <source>
        <dbReference type="ARBA" id="ARBA00005854"/>
    </source>
</evidence>
<organism evidence="7 8">
    <name type="scientific">Lentilactobacillus raoultii</name>
    <dbReference type="NCBI Taxonomy" id="1987503"/>
    <lineage>
        <taxon>Bacteria</taxon>
        <taxon>Bacillati</taxon>
        <taxon>Bacillota</taxon>
        <taxon>Bacilli</taxon>
        <taxon>Lactobacillales</taxon>
        <taxon>Lactobacillaceae</taxon>
        <taxon>Lentilactobacillus</taxon>
    </lineage>
</organism>
<feature type="domain" description="D-isomer specific 2-hydroxyacid dehydrogenase NAD-binding" evidence="6">
    <location>
        <begin position="114"/>
        <end position="299"/>
    </location>
</feature>
<reference evidence="8" key="1">
    <citation type="journal article" date="2019" name="Int. J. Syst. Evol. Microbiol.">
        <title>The Global Catalogue of Microorganisms (GCM) 10K type strain sequencing project: providing services to taxonomists for standard genome sequencing and annotation.</title>
        <authorList>
            <consortium name="The Broad Institute Genomics Platform"/>
            <consortium name="The Broad Institute Genome Sequencing Center for Infectious Disease"/>
            <person name="Wu L."/>
            <person name="Ma J."/>
        </authorList>
    </citation>
    <scope>NUCLEOTIDE SEQUENCE [LARGE SCALE GENOMIC DNA]</scope>
    <source>
        <strain evidence="8">CCUG 71848</strain>
    </source>
</reference>
<dbReference type="Pfam" id="PF00389">
    <property type="entry name" value="2-Hacid_dh"/>
    <property type="match status" value="1"/>
</dbReference>
<gene>
    <name evidence="7" type="ORF">ACFQ22_06540</name>
</gene>
<dbReference type="RefSeq" id="WP_121977940.1">
    <property type="nucleotide sequence ID" value="NZ_JBHTLH010000019.1"/>
</dbReference>
<name>A0ABW3PHL7_9LACO</name>
<dbReference type="InterPro" id="IPR058205">
    <property type="entry name" value="D-LDH-like"/>
</dbReference>
<dbReference type="Pfam" id="PF02826">
    <property type="entry name" value="2-Hacid_dh_C"/>
    <property type="match status" value="1"/>
</dbReference>
<dbReference type="Proteomes" id="UP001597156">
    <property type="component" value="Unassembled WGS sequence"/>
</dbReference>
<dbReference type="PROSITE" id="PS00671">
    <property type="entry name" value="D_2_HYDROXYACID_DH_3"/>
    <property type="match status" value="1"/>
</dbReference>
<dbReference type="EMBL" id="JBHTLH010000019">
    <property type="protein sequence ID" value="MFD1125007.1"/>
    <property type="molecule type" value="Genomic_DNA"/>
</dbReference>
<dbReference type="InterPro" id="IPR006139">
    <property type="entry name" value="D-isomer_2_OHA_DH_cat_dom"/>
</dbReference>
<evidence type="ECO:0000256" key="3">
    <source>
        <dbReference type="ARBA" id="ARBA00023027"/>
    </source>
</evidence>
<dbReference type="SUPFAM" id="SSF52283">
    <property type="entry name" value="Formate/glycerate dehydrogenase catalytic domain-like"/>
    <property type="match status" value="1"/>
</dbReference>
<sequence length="345" mass="39009">MTKILAYHVRDDEQPFIDEWATQHHVQVDSVPYELHDETVDQAKGYDGIDYKQRSVLSQRPDLYRKLHAFGIKQLAIRSVGIDSVNLEWAKQNQLKLTNVPSYSPPAVAELVLTQVMQLVRHIPQFNQRLSQNDYIVNGLRSRELSELTIGIIGVGRIGGTVAKIFHALGATVLGNDLLAPRDDLKGILTYTTKDSVYRQSDIVTVHVYFSEQNRHLIGEPQLNLMKQTAFLINDSRGPVVDTEALITALQQSQLAGAALDVVEHETNIFNLKFDKQTPEPLYNELKKLPNVLLTPHIGFFTDIAVENMVKQSLDDTLAIIEGRQSRHEIKSERTKAVNTRSTRR</sequence>
<dbReference type="InterPro" id="IPR036291">
    <property type="entry name" value="NAD(P)-bd_dom_sf"/>
</dbReference>
<dbReference type="CDD" id="cd12186">
    <property type="entry name" value="LDH"/>
    <property type="match status" value="1"/>
</dbReference>
<accession>A0ABW3PHL7</accession>
<evidence type="ECO:0000259" key="6">
    <source>
        <dbReference type="Pfam" id="PF02826"/>
    </source>
</evidence>
<dbReference type="PANTHER" id="PTHR43026:SF1">
    <property type="entry name" value="2-HYDROXYACID DEHYDROGENASE HOMOLOG 1-RELATED"/>
    <property type="match status" value="1"/>
</dbReference>
<dbReference type="InterPro" id="IPR029753">
    <property type="entry name" value="D-isomer_DH_CS"/>
</dbReference>
<dbReference type="InterPro" id="IPR006140">
    <property type="entry name" value="D-isomer_DH_NAD-bd"/>
</dbReference>
<evidence type="ECO:0000259" key="5">
    <source>
        <dbReference type="Pfam" id="PF00389"/>
    </source>
</evidence>
<evidence type="ECO:0000256" key="4">
    <source>
        <dbReference type="RuleBase" id="RU003719"/>
    </source>
</evidence>
<dbReference type="PANTHER" id="PTHR43026">
    <property type="entry name" value="2-HYDROXYACID DEHYDROGENASE HOMOLOG 1-RELATED"/>
    <property type="match status" value="1"/>
</dbReference>
<keyword evidence="8" id="KW-1185">Reference proteome</keyword>
<comment type="similarity">
    <text evidence="1 4">Belongs to the D-isomer specific 2-hydroxyacid dehydrogenase family.</text>
</comment>
<evidence type="ECO:0000313" key="8">
    <source>
        <dbReference type="Proteomes" id="UP001597156"/>
    </source>
</evidence>
<evidence type="ECO:0000313" key="7">
    <source>
        <dbReference type="EMBL" id="MFD1125007.1"/>
    </source>
</evidence>
<dbReference type="SUPFAM" id="SSF51735">
    <property type="entry name" value="NAD(P)-binding Rossmann-fold domains"/>
    <property type="match status" value="1"/>
</dbReference>
<keyword evidence="2 4" id="KW-0560">Oxidoreductase</keyword>
<evidence type="ECO:0000256" key="2">
    <source>
        <dbReference type="ARBA" id="ARBA00023002"/>
    </source>
</evidence>